<evidence type="ECO:0000256" key="2">
    <source>
        <dbReference type="SAM" id="SignalP"/>
    </source>
</evidence>
<evidence type="ECO:0000259" key="3">
    <source>
        <dbReference type="PROSITE" id="PS51782"/>
    </source>
</evidence>
<dbReference type="InterPro" id="IPR036779">
    <property type="entry name" value="LysM_dom_sf"/>
</dbReference>
<evidence type="ECO:0000313" key="5">
    <source>
        <dbReference type="Proteomes" id="UP001281656"/>
    </source>
</evidence>
<comment type="similarity">
    <text evidence="1">Belongs to the protein-tyrosine phosphatase family.</text>
</comment>
<reference evidence="4 5" key="1">
    <citation type="submission" date="2023-04" db="EMBL/GenBank/DDBJ databases">
        <title>Clostridium tannerae sp. nov., isolated from the fecal material of an alpaca.</title>
        <authorList>
            <person name="Miller S."/>
            <person name="Hendry M."/>
            <person name="King J."/>
            <person name="Sankaranarayanan K."/>
            <person name="Lawson P.A."/>
        </authorList>
    </citation>
    <scope>NUCLEOTIDE SEQUENCE [LARGE SCALE GENOMIC DNA]</scope>
    <source>
        <strain evidence="4 5">A1-XYC3</strain>
    </source>
</reference>
<name>A0ABU4JY26_9CLOT</name>
<protein>
    <submittedName>
        <fullName evidence="4">SAM-dependent chlorinase/fluorinase</fullName>
    </submittedName>
</protein>
<dbReference type="PROSITE" id="PS51782">
    <property type="entry name" value="LYSM"/>
    <property type="match status" value="1"/>
</dbReference>
<dbReference type="Pfam" id="PF20257">
    <property type="entry name" value="SAM_HAT_C"/>
    <property type="match status" value="1"/>
</dbReference>
<dbReference type="InterPro" id="IPR029021">
    <property type="entry name" value="Prot-tyrosine_phosphatase-like"/>
</dbReference>
<dbReference type="Proteomes" id="UP001281656">
    <property type="component" value="Unassembled WGS sequence"/>
</dbReference>
<dbReference type="EMBL" id="JARUJP010000039">
    <property type="protein sequence ID" value="MDW8803068.1"/>
    <property type="molecule type" value="Genomic_DNA"/>
</dbReference>
<dbReference type="Gene3D" id="2.40.30.90">
    <property type="entry name" value="Bacterial fluorinating enzyme like"/>
    <property type="match status" value="2"/>
</dbReference>
<dbReference type="Gene3D" id="3.10.350.10">
    <property type="entry name" value="LysM domain"/>
    <property type="match status" value="1"/>
</dbReference>
<evidence type="ECO:0000256" key="1">
    <source>
        <dbReference type="ARBA" id="ARBA00009580"/>
    </source>
</evidence>
<dbReference type="Gene3D" id="3.90.190.10">
    <property type="entry name" value="Protein tyrosine phosphatase superfamily"/>
    <property type="match status" value="2"/>
</dbReference>
<feature type="domain" description="LysM" evidence="3">
    <location>
        <begin position="745"/>
        <end position="794"/>
    </location>
</feature>
<dbReference type="PANTHER" id="PTHR31126:SF1">
    <property type="entry name" value="TYROSINE SPECIFIC PROTEIN PHOSPHATASES DOMAIN-CONTAINING PROTEIN"/>
    <property type="match status" value="1"/>
</dbReference>
<comment type="caution">
    <text evidence="4">The sequence shown here is derived from an EMBL/GenBank/DDBJ whole genome shotgun (WGS) entry which is preliminary data.</text>
</comment>
<dbReference type="SUPFAM" id="SSF54106">
    <property type="entry name" value="LysM domain"/>
    <property type="match status" value="1"/>
</dbReference>
<keyword evidence="2" id="KW-0732">Signal</keyword>
<gene>
    <name evidence="4" type="ORF">P8V03_18180</name>
</gene>
<dbReference type="SUPFAM" id="SSF52799">
    <property type="entry name" value="(Phosphotyrosine protein) phosphatases II"/>
    <property type="match status" value="2"/>
</dbReference>
<dbReference type="InterPro" id="IPR026893">
    <property type="entry name" value="Tyr/Ser_Pase_IphP-type"/>
</dbReference>
<dbReference type="CDD" id="cd00118">
    <property type="entry name" value="LysM"/>
    <property type="match status" value="1"/>
</dbReference>
<proteinExistence type="inferred from homology"/>
<sequence length="797" mass="88097">MKQAKKIFSLFLVIIMMTFSLTIPAKAADSYAEVAATVVEVQKYGNLTMDIKPEALYSAGYKLGDILKVTVGDNALKMPFCTSYSDVDTGSLVVRDDQVNKSLIVAINMGNFSTKYNIKVGDKVTFSLSEKEGYLSEYQLHQLKRTNVRSDYATDSIFANFRNITTTGIKPAVLYRSSSPVNNELKRAAYSDTLAKAAGVKTVLNLADSDEEIKGYFASKDFNSDYYKSLYDAGKVKALDMDVDIAGEDFGKKLAEGLRFLSKNEGPYLIHCTEGKDRAGFVSALLESLMGAKLDEVSADYMTTYENYYKVKKGSDQYTSIANNNIVQSLTTVVCGYKKGSDISAVDLSAAAEKYLKKYGMTSNEIKALKTKLSANSIYKTPSAAGSVTEIEKYGHASTDILINDFYKLGFKTGDMVTVIFDNGFVMEAPFLDGYYVDNGKPLVRAYPGQTNIAVCINYGKLNEVANVKAGSKVTIMLSRPEGYLAQYQIRKLARTNERKDYSSDEVFANFRNVTMGNIAKGVLYRSSSPINNELGRASYADKLIKEAKINRVVNLADSADNINKYLEAKDFASPYYASLYKNNQVLPLNMRLAYESSEFKASIIKAMVFMSENKGPYLFHCTEGKDRTGFYGALVGALMGASKDEIVEDYMESYINYYGVKKDTDQYKLISEDVLAMLKVIADNSDLDKADLAASAKNYLLSGGMTDKQIETLKANLSTEVAASEGNKNNDTSNNSSKEDNKVVTYTVVKGDTLWSIAKKNLGDGKRYIEIRKLNENAVKNDNIIYVGQKLVLPNK</sequence>
<dbReference type="Pfam" id="PF13350">
    <property type="entry name" value="Y_phosphatase3"/>
    <property type="match status" value="2"/>
</dbReference>
<dbReference type="InterPro" id="IPR023227">
    <property type="entry name" value="SAM_OH_AdoTrfase_C_sf"/>
</dbReference>
<dbReference type="RefSeq" id="WP_318799249.1">
    <property type="nucleotide sequence ID" value="NZ_JARUJP010000039.1"/>
</dbReference>
<dbReference type="SUPFAM" id="SSF101852">
    <property type="entry name" value="Bacterial fluorinating enzyme, C-terminal domain"/>
    <property type="match status" value="2"/>
</dbReference>
<dbReference type="Pfam" id="PF01476">
    <property type="entry name" value="LysM"/>
    <property type="match status" value="1"/>
</dbReference>
<dbReference type="PROSITE" id="PS00383">
    <property type="entry name" value="TYR_PHOSPHATASE_1"/>
    <property type="match status" value="1"/>
</dbReference>
<keyword evidence="5" id="KW-1185">Reference proteome</keyword>
<feature type="chain" id="PRO_5046079519" evidence="2">
    <location>
        <begin position="28"/>
        <end position="797"/>
    </location>
</feature>
<accession>A0ABU4JY26</accession>
<organism evidence="4 5">
    <name type="scientific">Clostridium tanneri</name>
    <dbReference type="NCBI Taxonomy" id="3037988"/>
    <lineage>
        <taxon>Bacteria</taxon>
        <taxon>Bacillati</taxon>
        <taxon>Bacillota</taxon>
        <taxon>Clostridia</taxon>
        <taxon>Eubacteriales</taxon>
        <taxon>Clostridiaceae</taxon>
        <taxon>Clostridium</taxon>
    </lineage>
</organism>
<dbReference type="PANTHER" id="PTHR31126">
    <property type="entry name" value="TYROSINE-PROTEIN PHOSPHATASE"/>
    <property type="match status" value="1"/>
</dbReference>
<dbReference type="SMART" id="SM00257">
    <property type="entry name" value="LysM"/>
    <property type="match status" value="1"/>
</dbReference>
<dbReference type="InterPro" id="IPR016130">
    <property type="entry name" value="Tyr_Pase_AS"/>
</dbReference>
<feature type="signal peptide" evidence="2">
    <location>
        <begin position="1"/>
        <end position="27"/>
    </location>
</feature>
<evidence type="ECO:0000313" key="4">
    <source>
        <dbReference type="EMBL" id="MDW8803068.1"/>
    </source>
</evidence>
<dbReference type="InterPro" id="IPR046470">
    <property type="entry name" value="SAM_HAT_C"/>
</dbReference>
<dbReference type="InterPro" id="IPR018392">
    <property type="entry name" value="LysM"/>
</dbReference>